<dbReference type="InterPro" id="IPR007922">
    <property type="entry name" value="DciA-like"/>
</dbReference>
<evidence type="ECO:0008006" key="3">
    <source>
        <dbReference type="Google" id="ProtNLM"/>
    </source>
</evidence>
<proteinExistence type="predicted"/>
<dbReference type="Pfam" id="PF05258">
    <property type="entry name" value="DciA"/>
    <property type="match status" value="1"/>
</dbReference>
<dbReference type="HOGENOM" id="CLU_1709905_0_0_6"/>
<reference evidence="1" key="1">
    <citation type="submission" date="2008-05" db="EMBL/GenBank/DDBJ databases">
        <title>Genome sequence of Riesia pediculicola USDA.</title>
        <authorList>
            <person name="Kirkness E.F."/>
        </authorList>
    </citation>
    <scope>NUCLEOTIDE SEQUENCE [LARGE SCALE GENOMIC DNA]</scope>
    <source>
        <strain evidence="1">USDA</strain>
    </source>
</reference>
<dbReference type="KEGG" id="rip:RIEPE_0298"/>
<evidence type="ECO:0000313" key="2">
    <source>
        <dbReference type="Proteomes" id="UP000001700"/>
    </source>
</evidence>
<gene>
    <name evidence="1" type="ordered locus">RIEPE_0298</name>
</gene>
<organism evidence="1 2">
    <name type="scientific">Riesia pediculicola (strain USDA)</name>
    <dbReference type="NCBI Taxonomy" id="515618"/>
    <lineage>
        <taxon>Bacteria</taxon>
        <taxon>Pseudomonadati</taxon>
        <taxon>Pseudomonadota</taxon>
        <taxon>Gammaproteobacteria</taxon>
        <taxon>Enterobacterales</taxon>
        <taxon>Enterobacteriaceae</taxon>
        <taxon>Candidatus Riesia</taxon>
    </lineage>
</organism>
<dbReference type="eggNOG" id="COG4701">
    <property type="taxonomic scope" value="Bacteria"/>
</dbReference>
<dbReference type="AlphaFoldDB" id="D4G893"/>
<protein>
    <recommendedName>
        <fullName evidence="3">DUF721 domain-containing protein</fullName>
    </recommendedName>
</protein>
<keyword evidence="2" id="KW-1185">Reference proteome</keyword>
<dbReference type="Proteomes" id="UP000001700">
    <property type="component" value="Chromosome"/>
</dbReference>
<dbReference type="RefSeq" id="WP_013087426.1">
    <property type="nucleotide sequence ID" value="NC_014109.1"/>
</dbReference>
<dbReference type="EMBL" id="CP001085">
    <property type="protein sequence ID" value="ADD79436.1"/>
    <property type="molecule type" value="Genomic_DNA"/>
</dbReference>
<dbReference type="OrthoDB" id="5767011at2"/>
<sequence length="162" mass="19027">MCNNHPKTFSFLLQENQFKESKLKMIHEKAKLLIHLNEIVLNVLPKELRSKCRVANYRDFILVLEVINASRKIRLRFELPFLLKILKNSILPSLSSIHVIINPTIFHSENIYSNTYYSLSKRAERTHILNDTDKDSEILIKDKNNLEIRLMKLNSLINGKTK</sequence>
<evidence type="ECO:0000313" key="1">
    <source>
        <dbReference type="EMBL" id="ADD79436.1"/>
    </source>
</evidence>
<name>D4G893_RIEPU</name>
<accession>D4G893</accession>